<evidence type="ECO:0000259" key="1">
    <source>
        <dbReference type="Pfam" id="PF09362"/>
    </source>
</evidence>
<protein>
    <recommendedName>
        <fullName evidence="1">DUF1996 domain-containing protein</fullName>
    </recommendedName>
</protein>
<evidence type="ECO:0000313" key="3">
    <source>
        <dbReference type="Proteomes" id="UP000320762"/>
    </source>
</evidence>
<dbReference type="OrthoDB" id="74764at2759"/>
<organism evidence="2 3">
    <name type="scientific">Schizophyllum amplum</name>
    <dbReference type="NCBI Taxonomy" id="97359"/>
    <lineage>
        <taxon>Eukaryota</taxon>
        <taxon>Fungi</taxon>
        <taxon>Dikarya</taxon>
        <taxon>Basidiomycota</taxon>
        <taxon>Agaricomycotina</taxon>
        <taxon>Agaricomycetes</taxon>
        <taxon>Agaricomycetidae</taxon>
        <taxon>Agaricales</taxon>
        <taxon>Schizophyllaceae</taxon>
        <taxon>Schizophyllum</taxon>
    </lineage>
</organism>
<evidence type="ECO:0000313" key="2">
    <source>
        <dbReference type="EMBL" id="TRM61855.1"/>
    </source>
</evidence>
<keyword evidence="3" id="KW-1185">Reference proteome</keyword>
<proteinExistence type="predicted"/>
<dbReference type="PANTHER" id="PTHR43662">
    <property type="match status" value="1"/>
</dbReference>
<name>A0A550CAM9_9AGAR</name>
<comment type="caution">
    <text evidence="2">The sequence shown here is derived from an EMBL/GenBank/DDBJ whole genome shotgun (WGS) entry which is preliminary data.</text>
</comment>
<reference evidence="2 3" key="1">
    <citation type="journal article" date="2019" name="New Phytol.">
        <title>Comparative genomics reveals unique wood-decay strategies and fruiting body development in the Schizophyllaceae.</title>
        <authorList>
            <person name="Almasi E."/>
            <person name="Sahu N."/>
            <person name="Krizsan K."/>
            <person name="Balint B."/>
            <person name="Kovacs G.M."/>
            <person name="Kiss B."/>
            <person name="Cseklye J."/>
            <person name="Drula E."/>
            <person name="Henrissat B."/>
            <person name="Nagy I."/>
            <person name="Chovatia M."/>
            <person name="Adam C."/>
            <person name="LaButti K."/>
            <person name="Lipzen A."/>
            <person name="Riley R."/>
            <person name="Grigoriev I.V."/>
            <person name="Nagy L.G."/>
        </authorList>
    </citation>
    <scope>NUCLEOTIDE SEQUENCE [LARGE SCALE GENOMIC DNA]</scope>
    <source>
        <strain evidence="2 3">NL-1724</strain>
    </source>
</reference>
<dbReference type="InterPro" id="IPR018535">
    <property type="entry name" value="DUF1996"/>
</dbReference>
<sequence length="414" mass="45346">MPRLDNVLTTQRIDPILTPGRVATHVHSANRAYPVLGGSSFGLNSTSSALLRNSSCTSIPIREDKSNYWYPQLYFQWQNGTFAHVDGNAVMIWPDYLFSDIANSTTSFPEDFRMISGDPNLRTFDTSSFAQQAITFLCLKDGDASEQFNELPQGRCSNGVRAQINFPSCWDGKNVDSDDHRSHVAFLSTGPDNGTCDDPAFPYTLPRIFMEVYWITQVWDVQRPFSWTPDQPFVFANGDPTGYGYHADFVNGWDPTALRNTLDKCHCDPYGDPSCCAGQGLFTFDQDTKCYITDSIEEQTKGNLDTLPGANPVQAPCYEAYIPTSTPAVVGPVYVYGDPDAANPADPTYTALDGGAQVSTPTVSTLRAASTTNVTQAAQGTCIFSGGVRTMDAVEWRLVRGIVIALMVASNCIL</sequence>
<dbReference type="EMBL" id="VDMD01000015">
    <property type="protein sequence ID" value="TRM61855.1"/>
    <property type="molecule type" value="Genomic_DNA"/>
</dbReference>
<dbReference type="STRING" id="97359.A0A550CAM9"/>
<accession>A0A550CAM9</accession>
<gene>
    <name evidence="2" type="ORF">BD626DRAFT_405212</name>
</gene>
<dbReference type="Proteomes" id="UP000320762">
    <property type="component" value="Unassembled WGS sequence"/>
</dbReference>
<dbReference type="PANTHER" id="PTHR43662:SF3">
    <property type="entry name" value="DOMAIN PROTEIN, PUTATIVE (AFU_ORTHOLOGUE AFUA_6G11970)-RELATED"/>
    <property type="match status" value="1"/>
</dbReference>
<feature type="domain" description="DUF1996" evidence="1">
    <location>
        <begin position="14"/>
        <end position="253"/>
    </location>
</feature>
<dbReference type="AlphaFoldDB" id="A0A550CAM9"/>
<dbReference type="Pfam" id="PF09362">
    <property type="entry name" value="DUF1996"/>
    <property type="match status" value="1"/>
</dbReference>